<evidence type="ECO:0000313" key="2">
    <source>
        <dbReference type="EMBL" id="SES48341.1"/>
    </source>
</evidence>
<dbReference type="RefSeq" id="WP_092786746.1">
    <property type="nucleotide sequence ID" value="NZ_FOGI01000019.1"/>
</dbReference>
<evidence type="ECO:0008006" key="4">
    <source>
        <dbReference type="Google" id="ProtNLM"/>
    </source>
</evidence>
<feature type="transmembrane region" description="Helical" evidence="1">
    <location>
        <begin position="722"/>
        <end position="742"/>
    </location>
</feature>
<gene>
    <name evidence="2" type="ORF">SAMN04487818_11950</name>
</gene>
<protein>
    <recommendedName>
        <fullName evidence="4">Membrane-associated oxidoreductase</fullName>
    </recommendedName>
</protein>
<keyword evidence="1" id="KW-1133">Transmembrane helix</keyword>
<dbReference type="STRING" id="155974.SAMN04487818_11950"/>
<evidence type="ECO:0000313" key="3">
    <source>
        <dbReference type="Proteomes" id="UP000199051"/>
    </source>
</evidence>
<dbReference type="EMBL" id="FOGI01000019">
    <property type="protein sequence ID" value="SES48341.1"/>
    <property type="molecule type" value="Genomic_DNA"/>
</dbReference>
<keyword evidence="3" id="KW-1185">Reference proteome</keyword>
<keyword evidence="1" id="KW-0812">Transmembrane</keyword>
<evidence type="ECO:0000256" key="1">
    <source>
        <dbReference type="SAM" id="Phobius"/>
    </source>
</evidence>
<sequence>MGSVTAYVPLEDLTDTEQAVREAFDSGSRLDLAGRDDRAVRGEVLAALLVGAYPLGVGAMPAMRLDNAAVTGRFDIEGRAVGSVITLQRCEFEHAPVLRMARLVALSLRGCRLPGLYARNLRVGSDLLLEAGFTCSGVLDLTDATVEGTLRLAGAVLRNTGAAALLGARLRVSGSVHAVALRVFGELRLRGANIGGSVRLTGARLSHPSGTALEATGLVVAGDLFCDVGGGQFDASGTVILSGARIGGDAVFSGAQLHDGGGGDGHVRVLPRGTVDDHYILDADRLRVDGDVKLDEGFTASGTVGLRSAQIGGHLLLSGATIGHRAAVDELAKAFAERRAVTRVPIALVADGIEVRGDVEARGAVGGKVDSDGNPGTALRAYGQVRLVDAYVHGSASLSRARLRGPAIDVLFADRLRVGGTLFLRKVRASGSIRLQNAHIGSSLDCSGAQLTKPRLRPDGSLKPSLDARVATVGKDLLCSHGFRAIGGVRVRLVEVGKMATFAGARLGGRTRPGHLLTDKALSAYGLSAQELVLVFPERRPPQGTVILTRATVVSVIDGPGLWAATGGVEIEDFTFTALTAIPDVPVKTRLQWLRKVQPDFAPGPYERLAAVYSEGGEEELAQQIHLERQRRRYAELHLAGRLWGRLQDITVGYGYRPWLAMVWLALFWLLGMLWFSDHVMEKLDNDVNPVWNPPLLATDLLLPIIDLGQDNKWRMVGASQWISGVLIAVGWILATTAATGATRVLKRG</sequence>
<dbReference type="Proteomes" id="UP000199051">
    <property type="component" value="Unassembled WGS sequence"/>
</dbReference>
<dbReference type="AlphaFoldDB" id="A0A1H9XQE1"/>
<feature type="transmembrane region" description="Helical" evidence="1">
    <location>
        <begin position="656"/>
        <end position="676"/>
    </location>
</feature>
<name>A0A1H9XQE1_9PSEU</name>
<proteinExistence type="predicted"/>
<accession>A0A1H9XQE1</accession>
<keyword evidence="1" id="KW-0472">Membrane</keyword>
<organism evidence="2 3">
    <name type="scientific">Actinokineospora terrae</name>
    <dbReference type="NCBI Taxonomy" id="155974"/>
    <lineage>
        <taxon>Bacteria</taxon>
        <taxon>Bacillati</taxon>
        <taxon>Actinomycetota</taxon>
        <taxon>Actinomycetes</taxon>
        <taxon>Pseudonocardiales</taxon>
        <taxon>Pseudonocardiaceae</taxon>
        <taxon>Actinokineospora</taxon>
    </lineage>
</organism>
<reference evidence="3" key="1">
    <citation type="submission" date="2016-10" db="EMBL/GenBank/DDBJ databases">
        <authorList>
            <person name="Varghese N."/>
            <person name="Submissions S."/>
        </authorList>
    </citation>
    <scope>NUCLEOTIDE SEQUENCE [LARGE SCALE GENOMIC DNA]</scope>
    <source>
        <strain evidence="3">DSM 44260</strain>
    </source>
</reference>